<evidence type="ECO:0000313" key="2">
    <source>
        <dbReference type="Proteomes" id="UP000698059"/>
    </source>
</evidence>
<accession>A0ABS2LBN6</accession>
<sequence>MVFVLDGAAMVVLGANRLRGNPGRIGERGEVSSVLAEKQSCLVPWDRLRAGGGNASGVGEDLRMLLFAEGDADDGAYERLDNEVESQGDLFQCAPAVVSVIVAAVAEGSIPAANLASVLDVLGRVVAGYPDRDEVAAGNGDPREQCHAEAMKGYWSLLRVAVERDSFNAWRVARDVVSALDEEHSRRILK</sequence>
<dbReference type="Proteomes" id="UP000698059">
    <property type="component" value="Unassembled WGS sequence"/>
</dbReference>
<name>A0ABS2LBN6_9CELL</name>
<keyword evidence="2" id="KW-1185">Reference proteome</keyword>
<reference evidence="1 2" key="1">
    <citation type="submission" date="2021-01" db="EMBL/GenBank/DDBJ databases">
        <title>Sequencing the genomes of 1000 actinobacteria strains.</title>
        <authorList>
            <person name="Klenk H.-P."/>
        </authorList>
    </citation>
    <scope>NUCLEOTIDE SEQUENCE [LARGE SCALE GENOMIC DNA]</scope>
    <source>
        <strain evidence="1 2">DSM 46000</strain>
    </source>
</reference>
<comment type="caution">
    <text evidence="1">The sequence shown here is derived from an EMBL/GenBank/DDBJ whole genome shotgun (WGS) entry which is preliminary data.</text>
</comment>
<evidence type="ECO:0000313" key="1">
    <source>
        <dbReference type="EMBL" id="MBM7477807.1"/>
    </source>
</evidence>
<gene>
    <name evidence="1" type="ORF">JOD49_000727</name>
</gene>
<dbReference type="RefSeq" id="WP_205306014.1">
    <property type="nucleotide sequence ID" value="NZ_BAAAVF010000005.1"/>
</dbReference>
<protein>
    <submittedName>
        <fullName evidence="1">Uncharacterized protein</fullName>
    </submittedName>
</protein>
<organism evidence="1 2">
    <name type="scientific">Oerskovia jenensis</name>
    <dbReference type="NCBI Taxonomy" id="162169"/>
    <lineage>
        <taxon>Bacteria</taxon>
        <taxon>Bacillati</taxon>
        <taxon>Actinomycetota</taxon>
        <taxon>Actinomycetes</taxon>
        <taxon>Micrococcales</taxon>
        <taxon>Cellulomonadaceae</taxon>
        <taxon>Oerskovia</taxon>
    </lineage>
</organism>
<proteinExistence type="predicted"/>
<dbReference type="EMBL" id="JAFBBO010000001">
    <property type="protein sequence ID" value="MBM7477807.1"/>
    <property type="molecule type" value="Genomic_DNA"/>
</dbReference>